<comment type="cofactor">
    <cofactor evidence="1">
        <name>Mg(2+)</name>
        <dbReference type="ChEBI" id="CHEBI:18420"/>
    </cofactor>
</comment>
<protein>
    <submittedName>
        <fullName evidence="7">Heptaprenyl diphosphate synthase</fullName>
    </submittedName>
</protein>
<dbReference type="SFLD" id="SFLDS00005">
    <property type="entry name" value="Isoprenoid_Synthase_Type_I"/>
    <property type="match status" value="1"/>
</dbReference>
<name>A0A1H8G0T9_9FIRM</name>
<keyword evidence="3 6" id="KW-0808">Transferase</keyword>
<dbReference type="Gene3D" id="1.10.600.10">
    <property type="entry name" value="Farnesyl Diphosphate Synthase"/>
    <property type="match status" value="1"/>
</dbReference>
<keyword evidence="4" id="KW-0479">Metal-binding</keyword>
<dbReference type="GO" id="GO:0046872">
    <property type="term" value="F:metal ion binding"/>
    <property type="evidence" value="ECO:0007669"/>
    <property type="project" value="UniProtKB-KW"/>
</dbReference>
<dbReference type="PROSITE" id="PS00723">
    <property type="entry name" value="POLYPRENYL_SYNTHASE_1"/>
    <property type="match status" value="1"/>
</dbReference>
<dbReference type="AlphaFoldDB" id="A0A1H8G0T9"/>
<dbReference type="Proteomes" id="UP000199512">
    <property type="component" value="Unassembled WGS sequence"/>
</dbReference>
<keyword evidence="5" id="KW-0460">Magnesium</keyword>
<dbReference type="InterPro" id="IPR008949">
    <property type="entry name" value="Isoprenoid_synthase_dom_sf"/>
</dbReference>
<evidence type="ECO:0000256" key="3">
    <source>
        <dbReference type="ARBA" id="ARBA00022679"/>
    </source>
</evidence>
<dbReference type="EMBL" id="FODF01000003">
    <property type="protein sequence ID" value="SEN37613.1"/>
    <property type="molecule type" value="Genomic_DNA"/>
</dbReference>
<keyword evidence="8" id="KW-1185">Reference proteome</keyword>
<evidence type="ECO:0000313" key="8">
    <source>
        <dbReference type="Proteomes" id="UP000199512"/>
    </source>
</evidence>
<dbReference type="Pfam" id="PF00348">
    <property type="entry name" value="polyprenyl_synt"/>
    <property type="match status" value="1"/>
</dbReference>
<dbReference type="SUPFAM" id="SSF48576">
    <property type="entry name" value="Terpenoid synthases"/>
    <property type="match status" value="1"/>
</dbReference>
<sequence>MLEGNRMEINTMWNEFPEIKEELKRCKKFMIESINIPNKAVREEVLKLINVDAKFIRPALMITIGKMYAGGGDLDDDFIKIAATLELLHMATLIHDDIVDDSPKRRGVESLQSKMGKDVAVYAGDYMLSSVFSNVIEHAKTMENIKKITRTVNTILSGELIQMEHRNSFSIEEDDYYKIIRGKTAVMIALSCYEGAYMSGNKEDAEVAWEFGEYVGMAFQLRDDILDVTAEARESKKPVNQDFKEGNFTLPVIEAMKEYSDDLKRIKKENIYSEEANKKVRDILEKSGAISYSQDISREYSEKAIKILNDFENGLFKKYLNQLVCKLLNRSN</sequence>
<evidence type="ECO:0000256" key="6">
    <source>
        <dbReference type="RuleBase" id="RU004466"/>
    </source>
</evidence>
<dbReference type="GO" id="GO:0008299">
    <property type="term" value="P:isoprenoid biosynthetic process"/>
    <property type="evidence" value="ECO:0007669"/>
    <property type="project" value="InterPro"/>
</dbReference>
<evidence type="ECO:0000256" key="4">
    <source>
        <dbReference type="ARBA" id="ARBA00022723"/>
    </source>
</evidence>
<proteinExistence type="inferred from homology"/>
<comment type="similarity">
    <text evidence="2 6">Belongs to the FPP/GGPP synthase family.</text>
</comment>
<organism evidence="7 8">
    <name type="scientific">Peptostreptococcus russellii</name>
    <dbReference type="NCBI Taxonomy" id="215200"/>
    <lineage>
        <taxon>Bacteria</taxon>
        <taxon>Bacillati</taxon>
        <taxon>Bacillota</taxon>
        <taxon>Clostridia</taxon>
        <taxon>Peptostreptococcales</taxon>
        <taxon>Peptostreptococcaceae</taxon>
        <taxon>Peptostreptococcus</taxon>
    </lineage>
</organism>
<accession>A0A1H8G0T9</accession>
<evidence type="ECO:0000256" key="1">
    <source>
        <dbReference type="ARBA" id="ARBA00001946"/>
    </source>
</evidence>
<evidence type="ECO:0000256" key="5">
    <source>
        <dbReference type="ARBA" id="ARBA00022842"/>
    </source>
</evidence>
<dbReference type="RefSeq" id="WP_180366708.1">
    <property type="nucleotide sequence ID" value="NZ_FODF01000003.1"/>
</dbReference>
<dbReference type="PANTHER" id="PTHR12001:SF69">
    <property type="entry name" value="ALL TRANS-POLYPRENYL-DIPHOSPHATE SYNTHASE PDSS1"/>
    <property type="match status" value="1"/>
</dbReference>
<dbReference type="CDD" id="cd00685">
    <property type="entry name" value="Trans_IPPS_HT"/>
    <property type="match status" value="1"/>
</dbReference>
<evidence type="ECO:0000256" key="2">
    <source>
        <dbReference type="ARBA" id="ARBA00006706"/>
    </source>
</evidence>
<dbReference type="InterPro" id="IPR000092">
    <property type="entry name" value="Polyprenyl_synt"/>
</dbReference>
<reference evidence="7" key="1">
    <citation type="submission" date="2016-10" db="EMBL/GenBank/DDBJ databases">
        <authorList>
            <person name="de Groot N.N."/>
        </authorList>
    </citation>
    <scope>NUCLEOTIDE SEQUENCE [LARGE SCALE GENOMIC DNA]</scope>
    <source>
        <strain evidence="7">Calf135</strain>
    </source>
</reference>
<dbReference type="PROSITE" id="PS00444">
    <property type="entry name" value="POLYPRENYL_SYNTHASE_2"/>
    <property type="match status" value="1"/>
</dbReference>
<dbReference type="PANTHER" id="PTHR12001">
    <property type="entry name" value="GERANYLGERANYL PYROPHOSPHATE SYNTHASE"/>
    <property type="match status" value="1"/>
</dbReference>
<dbReference type="InterPro" id="IPR033749">
    <property type="entry name" value="Polyprenyl_synt_CS"/>
</dbReference>
<gene>
    <name evidence="7" type="ORF">SAMN05216454_10315</name>
</gene>
<dbReference type="STRING" id="215200.SAMN05216454_10315"/>
<evidence type="ECO:0000313" key="7">
    <source>
        <dbReference type="EMBL" id="SEN37613.1"/>
    </source>
</evidence>
<dbReference type="GO" id="GO:0004659">
    <property type="term" value="F:prenyltransferase activity"/>
    <property type="evidence" value="ECO:0007669"/>
    <property type="project" value="InterPro"/>
</dbReference>